<protein>
    <submittedName>
        <fullName evidence="5">Metalloregulator ArsR/SmtB family transcription factor</fullName>
    </submittedName>
</protein>
<dbReference type="SMART" id="SM00418">
    <property type="entry name" value="HTH_ARSR"/>
    <property type="match status" value="1"/>
</dbReference>
<evidence type="ECO:0000256" key="3">
    <source>
        <dbReference type="ARBA" id="ARBA00023163"/>
    </source>
</evidence>
<sequence>MAIKSDVAAARSADDLAPAAALFRGLGDPTRLAILRRLADGELRVVDLTGMLGLAQSTVSAHIACLRDCGLVTGRPEGRQMFYALARPELLDLLRAAEQLLAATGEAVALCPTYGCATEEDR</sequence>
<dbReference type="PANTHER" id="PTHR43132">
    <property type="entry name" value="ARSENICAL RESISTANCE OPERON REPRESSOR ARSR-RELATED"/>
    <property type="match status" value="1"/>
</dbReference>
<evidence type="ECO:0000313" key="6">
    <source>
        <dbReference type="Proteomes" id="UP001501676"/>
    </source>
</evidence>
<dbReference type="InterPro" id="IPR036390">
    <property type="entry name" value="WH_DNA-bd_sf"/>
</dbReference>
<dbReference type="CDD" id="cd00090">
    <property type="entry name" value="HTH_ARSR"/>
    <property type="match status" value="1"/>
</dbReference>
<evidence type="ECO:0000256" key="2">
    <source>
        <dbReference type="ARBA" id="ARBA00023125"/>
    </source>
</evidence>
<gene>
    <name evidence="5" type="ORF">GCM10020369_32890</name>
</gene>
<dbReference type="SUPFAM" id="SSF46785">
    <property type="entry name" value="Winged helix' DNA-binding domain"/>
    <property type="match status" value="1"/>
</dbReference>
<reference evidence="6" key="1">
    <citation type="journal article" date="2019" name="Int. J. Syst. Evol. Microbiol.">
        <title>The Global Catalogue of Microorganisms (GCM) 10K type strain sequencing project: providing services to taxonomists for standard genome sequencing and annotation.</title>
        <authorList>
            <consortium name="The Broad Institute Genomics Platform"/>
            <consortium name="The Broad Institute Genome Sequencing Center for Infectious Disease"/>
            <person name="Wu L."/>
            <person name="Ma J."/>
        </authorList>
    </citation>
    <scope>NUCLEOTIDE SEQUENCE [LARGE SCALE GENOMIC DNA]</scope>
    <source>
        <strain evidence="6">JCM 9458</strain>
    </source>
</reference>
<dbReference type="NCBIfam" id="NF033788">
    <property type="entry name" value="HTH_metalloreg"/>
    <property type="match status" value="1"/>
</dbReference>
<dbReference type="InterPro" id="IPR001845">
    <property type="entry name" value="HTH_ArsR_DNA-bd_dom"/>
</dbReference>
<evidence type="ECO:0000259" key="4">
    <source>
        <dbReference type="PROSITE" id="PS50987"/>
    </source>
</evidence>
<dbReference type="InterPro" id="IPR036388">
    <property type="entry name" value="WH-like_DNA-bd_sf"/>
</dbReference>
<name>A0ABP6SXP0_9ACTN</name>
<feature type="domain" description="HTH arsR-type" evidence="4">
    <location>
        <begin position="11"/>
        <end position="105"/>
    </location>
</feature>
<dbReference type="PANTHER" id="PTHR43132:SF2">
    <property type="entry name" value="ARSENICAL RESISTANCE OPERON REPRESSOR ARSR-RELATED"/>
    <property type="match status" value="1"/>
</dbReference>
<dbReference type="InterPro" id="IPR011991">
    <property type="entry name" value="ArsR-like_HTH"/>
</dbReference>
<keyword evidence="6" id="KW-1185">Reference proteome</keyword>
<evidence type="ECO:0000313" key="5">
    <source>
        <dbReference type="EMBL" id="GAA3388083.1"/>
    </source>
</evidence>
<dbReference type="PROSITE" id="PS50987">
    <property type="entry name" value="HTH_ARSR_2"/>
    <property type="match status" value="1"/>
</dbReference>
<dbReference type="RefSeq" id="WP_345728983.1">
    <property type="nucleotide sequence ID" value="NZ_BAAAYN010000022.1"/>
</dbReference>
<dbReference type="InterPro" id="IPR051011">
    <property type="entry name" value="Metal_resp_trans_reg"/>
</dbReference>
<evidence type="ECO:0000256" key="1">
    <source>
        <dbReference type="ARBA" id="ARBA00023015"/>
    </source>
</evidence>
<comment type="caution">
    <text evidence="5">The sequence shown here is derived from an EMBL/GenBank/DDBJ whole genome shotgun (WGS) entry which is preliminary data.</text>
</comment>
<accession>A0ABP6SXP0</accession>
<keyword evidence="3" id="KW-0804">Transcription</keyword>
<dbReference type="PRINTS" id="PR00778">
    <property type="entry name" value="HTHARSR"/>
</dbReference>
<keyword evidence="2" id="KW-0238">DNA-binding</keyword>
<proteinExistence type="predicted"/>
<dbReference type="Gene3D" id="1.10.10.10">
    <property type="entry name" value="Winged helix-like DNA-binding domain superfamily/Winged helix DNA-binding domain"/>
    <property type="match status" value="1"/>
</dbReference>
<organism evidence="5 6">
    <name type="scientific">Cryptosporangium minutisporangium</name>
    <dbReference type="NCBI Taxonomy" id="113569"/>
    <lineage>
        <taxon>Bacteria</taxon>
        <taxon>Bacillati</taxon>
        <taxon>Actinomycetota</taxon>
        <taxon>Actinomycetes</taxon>
        <taxon>Cryptosporangiales</taxon>
        <taxon>Cryptosporangiaceae</taxon>
        <taxon>Cryptosporangium</taxon>
    </lineage>
</organism>
<dbReference type="Pfam" id="PF01022">
    <property type="entry name" value="HTH_5"/>
    <property type="match status" value="1"/>
</dbReference>
<dbReference type="Proteomes" id="UP001501676">
    <property type="component" value="Unassembled WGS sequence"/>
</dbReference>
<dbReference type="EMBL" id="BAAAYN010000022">
    <property type="protein sequence ID" value="GAA3388083.1"/>
    <property type="molecule type" value="Genomic_DNA"/>
</dbReference>
<keyword evidence="1" id="KW-0805">Transcription regulation</keyword>